<protein>
    <submittedName>
        <fullName evidence="3">Uncharacterized protein</fullName>
    </submittedName>
</protein>
<keyword evidence="2" id="KW-0472">Membrane</keyword>
<accession>A0A4Y8WMU4</accession>
<feature type="compositionally biased region" description="Basic and acidic residues" evidence="1">
    <location>
        <begin position="55"/>
        <end position="68"/>
    </location>
</feature>
<sequence length="254" mass="28675">MLLILAVVWVSVAILYLMTGLLLKVVARCRSDIRYKKLLKQLKQSDRQTNADLGKSTERSPASRKDEQLAHLVGKSQPFIPQEFHSPPLTSPSEKAVENIPTFAPESPEPSGASEHEVEVEELDVDYSNDMEEVDPEEEEREALLLFDDASATELTPSGGVLVKELARLQGATQKEELEEEEAEAVKATVRALRGTDMLEQLNKNLAHFNETGKAIMKVIREVEEEQLEVEFQQTPMIEERLEEAEERPLSYYL</sequence>
<gene>
    <name evidence="3" type="ORF">E4P47_08895</name>
</gene>
<keyword evidence="2" id="KW-0812">Transmembrane</keyword>
<dbReference type="EMBL" id="SPNC01000186">
    <property type="protein sequence ID" value="TFH94116.1"/>
    <property type="molecule type" value="Genomic_DNA"/>
</dbReference>
<dbReference type="AlphaFoldDB" id="A0A4Y8WMU4"/>
<organism evidence="3 4">
    <name type="scientific">Porphyromonas levii</name>
    <dbReference type="NCBI Taxonomy" id="28114"/>
    <lineage>
        <taxon>Bacteria</taxon>
        <taxon>Pseudomonadati</taxon>
        <taxon>Bacteroidota</taxon>
        <taxon>Bacteroidia</taxon>
        <taxon>Bacteroidales</taxon>
        <taxon>Porphyromonadaceae</taxon>
        <taxon>Porphyromonas</taxon>
    </lineage>
</organism>
<evidence type="ECO:0000256" key="1">
    <source>
        <dbReference type="SAM" id="MobiDB-lite"/>
    </source>
</evidence>
<evidence type="ECO:0000256" key="2">
    <source>
        <dbReference type="SAM" id="Phobius"/>
    </source>
</evidence>
<proteinExistence type="predicted"/>
<evidence type="ECO:0000313" key="4">
    <source>
        <dbReference type="Proteomes" id="UP000297225"/>
    </source>
</evidence>
<dbReference type="Proteomes" id="UP000297225">
    <property type="component" value="Unassembled WGS sequence"/>
</dbReference>
<keyword evidence="4" id="KW-1185">Reference proteome</keyword>
<dbReference type="RefSeq" id="WP_134850055.1">
    <property type="nucleotide sequence ID" value="NZ_SPNB01000098.1"/>
</dbReference>
<name>A0A4Y8WMU4_9PORP</name>
<feature type="region of interest" description="Disordered" evidence="1">
    <location>
        <begin position="46"/>
        <end position="68"/>
    </location>
</feature>
<keyword evidence="2" id="KW-1133">Transmembrane helix</keyword>
<evidence type="ECO:0000313" key="3">
    <source>
        <dbReference type="EMBL" id="TFH94116.1"/>
    </source>
</evidence>
<feature type="transmembrane region" description="Helical" evidence="2">
    <location>
        <begin position="6"/>
        <end position="27"/>
    </location>
</feature>
<reference evidence="3 4" key="1">
    <citation type="submission" date="2019-03" db="EMBL/GenBank/DDBJ databases">
        <title>Porphyromonas levii Isolated from the Uterus of Dairy Cows.</title>
        <authorList>
            <person name="Francis A.M."/>
        </authorList>
    </citation>
    <scope>NUCLEOTIDE SEQUENCE [LARGE SCALE GENOMIC DNA]</scope>
    <source>
        <strain evidence="3 4">AF5678</strain>
    </source>
</reference>
<comment type="caution">
    <text evidence="3">The sequence shown here is derived from an EMBL/GenBank/DDBJ whole genome shotgun (WGS) entry which is preliminary data.</text>
</comment>